<dbReference type="InterPro" id="IPR032466">
    <property type="entry name" value="Metal_Hydrolase"/>
</dbReference>
<accession>A0A3N2D1A0</accession>
<dbReference type="AlphaFoldDB" id="A0A3N2D1A0"/>
<dbReference type="Gene3D" id="2.30.40.10">
    <property type="entry name" value="Urease, subunit C, domain 1"/>
    <property type="match status" value="1"/>
</dbReference>
<dbReference type="RefSeq" id="WP_123740497.1">
    <property type="nucleotide sequence ID" value="NZ_RKHQ01000002.1"/>
</dbReference>
<organism evidence="1 2">
    <name type="scientific">Salana multivorans</name>
    <dbReference type="NCBI Taxonomy" id="120377"/>
    <lineage>
        <taxon>Bacteria</taxon>
        <taxon>Bacillati</taxon>
        <taxon>Actinomycetota</taxon>
        <taxon>Actinomycetes</taxon>
        <taxon>Micrococcales</taxon>
        <taxon>Beutenbergiaceae</taxon>
        <taxon>Salana</taxon>
    </lineage>
</organism>
<evidence type="ECO:0000313" key="1">
    <source>
        <dbReference type="EMBL" id="ROR93552.1"/>
    </source>
</evidence>
<dbReference type="EMBL" id="RKHQ01000002">
    <property type="protein sequence ID" value="ROR93552.1"/>
    <property type="molecule type" value="Genomic_DNA"/>
</dbReference>
<dbReference type="SUPFAM" id="SSF51556">
    <property type="entry name" value="Metallo-dependent hydrolases"/>
    <property type="match status" value="1"/>
</dbReference>
<protein>
    <recommendedName>
        <fullName evidence="3">Amidohydrolase family protein</fullName>
    </recommendedName>
</protein>
<sequence length="266" mass="27532">MSRLLVRGGTVYTDADRFATALLVEDGLVTWIGDDASAQRHVTESPGTDVLDLAGRLLTPAFADAGEPPGTPDDLIRAGVVARVERTPGAELVTAGPDGQVRPPAPGVVAVVDPRTLPASVDLGAWAADGVPLALGTAPGWTLDPWDLLRHALARGLSARAAFLAHTRGAWRAGGRGLPGDGSPARLYVGAPATFVVWEPTELVTQVADTGRSTWSVDARAGLPPLPRLGALDEPGWHGPAADVVQVDGAVAFPDTDATRRAVIPR</sequence>
<keyword evidence="2" id="KW-1185">Reference proteome</keyword>
<proteinExistence type="predicted"/>
<dbReference type="Proteomes" id="UP000275356">
    <property type="component" value="Unassembled WGS sequence"/>
</dbReference>
<evidence type="ECO:0008006" key="3">
    <source>
        <dbReference type="Google" id="ProtNLM"/>
    </source>
</evidence>
<evidence type="ECO:0000313" key="2">
    <source>
        <dbReference type="Proteomes" id="UP000275356"/>
    </source>
</evidence>
<gene>
    <name evidence="1" type="ORF">EDD28_2970</name>
</gene>
<name>A0A3N2D1A0_9MICO</name>
<dbReference type="InterPro" id="IPR011059">
    <property type="entry name" value="Metal-dep_hydrolase_composite"/>
</dbReference>
<dbReference type="OrthoDB" id="3238066at2"/>
<comment type="caution">
    <text evidence="1">The sequence shown here is derived from an EMBL/GenBank/DDBJ whole genome shotgun (WGS) entry which is preliminary data.</text>
</comment>
<dbReference type="GO" id="GO:0016810">
    <property type="term" value="F:hydrolase activity, acting on carbon-nitrogen (but not peptide) bonds"/>
    <property type="evidence" value="ECO:0007669"/>
    <property type="project" value="InterPro"/>
</dbReference>
<dbReference type="SUPFAM" id="SSF51338">
    <property type="entry name" value="Composite domain of metallo-dependent hydrolases"/>
    <property type="match status" value="1"/>
</dbReference>
<reference evidence="1 2" key="1">
    <citation type="submission" date="2018-11" db="EMBL/GenBank/DDBJ databases">
        <title>Sequencing the genomes of 1000 actinobacteria strains.</title>
        <authorList>
            <person name="Klenk H.-P."/>
        </authorList>
    </citation>
    <scope>NUCLEOTIDE SEQUENCE [LARGE SCALE GENOMIC DNA]</scope>
    <source>
        <strain evidence="1 2">DSM 13521</strain>
    </source>
</reference>